<dbReference type="NCBIfam" id="TIGR01760">
    <property type="entry name" value="tape_meas_TP901"/>
    <property type="match status" value="1"/>
</dbReference>
<protein>
    <recommendedName>
        <fullName evidence="2">Phage tail tape measure protein domain-containing protein</fullName>
    </recommendedName>
</protein>
<dbReference type="PANTHER" id="PTHR37813">
    <property type="entry name" value="FELS-2 PROPHAGE PROTEIN"/>
    <property type="match status" value="1"/>
</dbReference>
<feature type="non-terminal residue" evidence="3">
    <location>
        <position position="1"/>
    </location>
</feature>
<keyword evidence="1" id="KW-1188">Viral release from host cell</keyword>
<evidence type="ECO:0000313" key="3">
    <source>
        <dbReference type="EMBL" id="GAG21900.1"/>
    </source>
</evidence>
<feature type="non-terminal residue" evidence="3">
    <location>
        <position position="257"/>
    </location>
</feature>
<evidence type="ECO:0000259" key="2">
    <source>
        <dbReference type="Pfam" id="PF10145"/>
    </source>
</evidence>
<dbReference type="AlphaFoldDB" id="X0VUE4"/>
<feature type="domain" description="Phage tail tape measure protein" evidence="2">
    <location>
        <begin position="36"/>
        <end position="232"/>
    </location>
</feature>
<dbReference type="InterPro" id="IPR010090">
    <property type="entry name" value="Phage_tape_meas"/>
</dbReference>
<evidence type="ECO:0000256" key="1">
    <source>
        <dbReference type="ARBA" id="ARBA00022612"/>
    </source>
</evidence>
<proteinExistence type="predicted"/>
<reference evidence="3" key="1">
    <citation type="journal article" date="2014" name="Front. Microbiol.">
        <title>High frequency of phylogenetically diverse reductive dehalogenase-homologous genes in deep subseafloor sedimentary metagenomes.</title>
        <authorList>
            <person name="Kawai M."/>
            <person name="Futagami T."/>
            <person name="Toyoda A."/>
            <person name="Takaki Y."/>
            <person name="Nishi S."/>
            <person name="Hori S."/>
            <person name="Arai W."/>
            <person name="Tsubouchi T."/>
            <person name="Morono Y."/>
            <person name="Uchiyama I."/>
            <person name="Ito T."/>
            <person name="Fujiyama A."/>
            <person name="Inagaki F."/>
            <person name="Takami H."/>
        </authorList>
    </citation>
    <scope>NUCLEOTIDE SEQUENCE</scope>
    <source>
        <strain evidence="3">Expedition CK06-06</strain>
    </source>
</reference>
<dbReference type="PANTHER" id="PTHR37813:SF1">
    <property type="entry name" value="FELS-2 PROPHAGE PROTEIN"/>
    <property type="match status" value="1"/>
</dbReference>
<organism evidence="3">
    <name type="scientific">marine sediment metagenome</name>
    <dbReference type="NCBI Taxonomy" id="412755"/>
    <lineage>
        <taxon>unclassified sequences</taxon>
        <taxon>metagenomes</taxon>
        <taxon>ecological metagenomes</taxon>
    </lineage>
</organism>
<gene>
    <name evidence="3" type="ORF">S01H1_55022</name>
</gene>
<dbReference type="EMBL" id="BARS01035733">
    <property type="protein sequence ID" value="GAG21900.1"/>
    <property type="molecule type" value="Genomic_DNA"/>
</dbReference>
<sequence length="257" mass="26795">IKAASDFQAQMANVNTMLDLQSKKFLPSLAKAISNMSVQYGEGTKTLTNGLYDILSASIPVEKSIKVLDTSVRAAKAGMTDTGVAADAITTILNSYGLAAENAADVSDFFFAIVKRGKTTFAELAPTIGRVASLAASSGVELEELGAVLSTLTRGGVKTEEAMTGVRAMLSAVSGASEESAAVFKDKVGIQLDSVMLKTKGLTGMLKAMAEARLTPEELKKIFPNVRAAAAAAAAMQQVEGLTEDLAFQYKRAGQTA</sequence>
<accession>X0VUE4</accession>
<name>X0VUE4_9ZZZZ</name>
<dbReference type="Pfam" id="PF10145">
    <property type="entry name" value="PhageMin_Tail"/>
    <property type="match status" value="1"/>
</dbReference>
<comment type="caution">
    <text evidence="3">The sequence shown here is derived from an EMBL/GenBank/DDBJ whole genome shotgun (WGS) entry which is preliminary data.</text>
</comment>